<feature type="domain" description="Toprim" evidence="1">
    <location>
        <begin position="195"/>
        <end position="291"/>
    </location>
</feature>
<dbReference type="InterPro" id="IPR034154">
    <property type="entry name" value="TOPRIM_DnaG/twinkle"/>
</dbReference>
<dbReference type="Pfam" id="PF13362">
    <property type="entry name" value="Toprim_3"/>
    <property type="match status" value="1"/>
</dbReference>
<dbReference type="RefSeq" id="WP_058494232.1">
    <property type="nucleotide sequence ID" value="NZ_CBCRUR010000020.1"/>
</dbReference>
<dbReference type="InterPro" id="IPR006171">
    <property type="entry name" value="TOPRIM_dom"/>
</dbReference>
<dbReference type="EMBL" id="LNZC01000031">
    <property type="protein sequence ID" value="KTD75916.1"/>
    <property type="molecule type" value="Genomic_DNA"/>
</dbReference>
<dbReference type="AlphaFoldDB" id="A0A0W1A3G0"/>
<dbReference type="CDD" id="cd01029">
    <property type="entry name" value="TOPRIM_primases"/>
    <property type="match status" value="1"/>
</dbReference>
<sequence>MDFNQIIQNFQAAMPLHGVTPPQHIIGDGKLYRFHVQGDKRGSKNGYYLLFMNHISCGIFGTWKIGITHKWCSKKREYMSNWEYKEYKRQIEEAKLQHAAVRAREQAEAARLAEHIFYSCSFADPKHLYLVRKCIKPFYARQRGNNLVLPVINFNGEFSSLQYIAPNGGKWFLSNGVISGHFIPIQHQLVASRKILICEGFSTAGALAQKYPDACVIAACNAGNLKSVAVSIRQHLPESELVIGADIDPIGLLKAREAARAVNATIIKPKFPSGVSKKLNDFNDLFCLVGSGEPQV</sequence>
<dbReference type="OrthoDB" id="9763644at2"/>
<dbReference type="STRING" id="45076.Lwor_2482"/>
<evidence type="ECO:0000313" key="3">
    <source>
        <dbReference type="Proteomes" id="UP000054662"/>
    </source>
</evidence>
<evidence type="ECO:0000313" key="2">
    <source>
        <dbReference type="EMBL" id="KTD75916.1"/>
    </source>
</evidence>
<name>A0A0W1A3G0_9GAMM</name>
<accession>A0A0W1A3G0</accession>
<dbReference type="PATRIC" id="fig|45076.6.peg.2728"/>
<keyword evidence="3" id="KW-1185">Reference proteome</keyword>
<gene>
    <name evidence="2" type="ORF">Lwor_2482</name>
</gene>
<evidence type="ECO:0000259" key="1">
    <source>
        <dbReference type="Pfam" id="PF13362"/>
    </source>
</evidence>
<protein>
    <submittedName>
        <fullName evidence="2">5' DNA primase TraC</fullName>
    </submittedName>
</protein>
<organism evidence="2 3">
    <name type="scientific">Legionella worsleiensis</name>
    <dbReference type="NCBI Taxonomy" id="45076"/>
    <lineage>
        <taxon>Bacteria</taxon>
        <taxon>Pseudomonadati</taxon>
        <taxon>Pseudomonadota</taxon>
        <taxon>Gammaproteobacteria</taxon>
        <taxon>Legionellales</taxon>
        <taxon>Legionellaceae</taxon>
        <taxon>Legionella</taxon>
    </lineage>
</organism>
<comment type="caution">
    <text evidence="2">The sequence shown here is derived from an EMBL/GenBank/DDBJ whole genome shotgun (WGS) entry which is preliminary data.</text>
</comment>
<proteinExistence type="predicted"/>
<reference evidence="2 3" key="1">
    <citation type="submission" date="2015-11" db="EMBL/GenBank/DDBJ databases">
        <title>Genomic analysis of 38 Legionella species identifies large and diverse effector repertoires.</title>
        <authorList>
            <person name="Burstein D."/>
            <person name="Amaro F."/>
            <person name="Zusman T."/>
            <person name="Lifshitz Z."/>
            <person name="Cohen O."/>
            <person name="Gilbert J.A."/>
            <person name="Pupko T."/>
            <person name="Shuman H.A."/>
            <person name="Segal G."/>
        </authorList>
    </citation>
    <scope>NUCLEOTIDE SEQUENCE [LARGE SCALE GENOMIC DNA]</scope>
    <source>
        <strain evidence="2 3">ATCC 49508</strain>
    </source>
</reference>
<dbReference type="Proteomes" id="UP000054662">
    <property type="component" value="Unassembled WGS sequence"/>
</dbReference>